<evidence type="ECO:0000259" key="6">
    <source>
        <dbReference type="Pfam" id="PF13193"/>
    </source>
</evidence>
<feature type="domain" description="AMP-dependent synthetase/ligase" evidence="5">
    <location>
        <begin position="11"/>
        <end position="369"/>
    </location>
</feature>
<dbReference type="InterPro" id="IPR042099">
    <property type="entry name" value="ANL_N_sf"/>
</dbReference>
<name>A0A6S6XRG6_9PROT</name>
<dbReference type="Proteomes" id="UP000515733">
    <property type="component" value="Chromosome"/>
</dbReference>
<evidence type="ECO:0000256" key="2">
    <source>
        <dbReference type="ARBA" id="ARBA00022598"/>
    </source>
</evidence>
<sequence>MTQTIADFIRARADDDHVALRHFDQSWSYRQYVAGCAQRAAFLLARRRPGPFHVGILLENVPEFPFWLGACAIAGATMVGLNSTRRGADMARDIGHTDCQFVITGHPFRGDIAGLETGLSAERIVDVDGPDYAVLLAPFEGAPLPAITVTPTDIFSLIFTSGSTGAPKACICSHGRMATLANTVSQYFGYDRSAVSYVPMPWFHAAAINMGWLPALAGGATVVIRKFTVSGFMDDVRRYGATHFNYVGKPLAYLLTAPEQPDDGQSTLRMVHGNEGAIDDQERFAKRFHCTVIDGYGSTEGGLSIGRTPDMPRGCLGMAHQPGVQVMNPETNQECPRARFDAQGQLLNANEAIGELVNIHGAQGFEGYWNNPEAEHRRVRDGIFWTGDLAYRDEPGYFWFAGRDDDWMRVDGENIASAQVEQALFRHPDVVLAGVYAVPDCAVGDRVMAALELRPGARFDPAAFEAFIAAQADFGTKWMPSFIRITEQMPVTATAKVLRRQLRQERWRTADPVWWKAEKEQTYRRMSSSDMEVYEARFAPGALQRL</sequence>
<dbReference type="EC" id="6.2.1.3" evidence="7"/>
<dbReference type="Gene3D" id="3.40.50.12780">
    <property type="entry name" value="N-terminal domain of ligase-like"/>
    <property type="match status" value="1"/>
</dbReference>
<dbReference type="InterPro" id="IPR025110">
    <property type="entry name" value="AMP-bd_C"/>
</dbReference>
<dbReference type="Pfam" id="PF00501">
    <property type="entry name" value="AMP-binding"/>
    <property type="match status" value="1"/>
</dbReference>
<dbReference type="InterPro" id="IPR020845">
    <property type="entry name" value="AMP-binding_CS"/>
</dbReference>
<evidence type="ECO:0000256" key="1">
    <source>
        <dbReference type="ARBA" id="ARBA00006432"/>
    </source>
</evidence>
<dbReference type="SUPFAM" id="SSF56801">
    <property type="entry name" value="Acetyl-CoA synthetase-like"/>
    <property type="match status" value="1"/>
</dbReference>
<evidence type="ECO:0000256" key="3">
    <source>
        <dbReference type="ARBA" id="ARBA00022741"/>
    </source>
</evidence>
<dbReference type="Pfam" id="PF13193">
    <property type="entry name" value="AMP-binding_C"/>
    <property type="match status" value="1"/>
</dbReference>
<comment type="similarity">
    <text evidence="1">Belongs to the ATP-dependent AMP-binding enzyme family.</text>
</comment>
<evidence type="ECO:0000256" key="4">
    <source>
        <dbReference type="ARBA" id="ARBA00022840"/>
    </source>
</evidence>
<evidence type="ECO:0000259" key="5">
    <source>
        <dbReference type="Pfam" id="PF00501"/>
    </source>
</evidence>
<feature type="domain" description="AMP-binding enzyme C-terminal" evidence="6">
    <location>
        <begin position="419"/>
        <end position="496"/>
    </location>
</feature>
<keyword evidence="3" id="KW-0547">Nucleotide-binding</keyword>
<dbReference type="KEGG" id="doe:DENOEST_0143"/>
<dbReference type="AlphaFoldDB" id="A0A6S6XRG6"/>
<dbReference type="GO" id="GO:0004467">
    <property type="term" value="F:long-chain fatty acid-CoA ligase activity"/>
    <property type="evidence" value="ECO:0007669"/>
    <property type="project" value="UniProtKB-EC"/>
</dbReference>
<keyword evidence="2 7" id="KW-0436">Ligase</keyword>
<dbReference type="InterPro" id="IPR000873">
    <property type="entry name" value="AMP-dep_synth/lig_dom"/>
</dbReference>
<keyword evidence="8" id="KW-1185">Reference proteome</keyword>
<organism evidence="7 8">
    <name type="scientific">Denitratisoma oestradiolicum</name>
    <dbReference type="NCBI Taxonomy" id="311182"/>
    <lineage>
        <taxon>Bacteria</taxon>
        <taxon>Pseudomonadati</taxon>
        <taxon>Pseudomonadota</taxon>
        <taxon>Betaproteobacteria</taxon>
        <taxon>Nitrosomonadales</taxon>
        <taxon>Sterolibacteriaceae</taxon>
        <taxon>Denitratisoma</taxon>
    </lineage>
</organism>
<accession>A0A6S6XRG6</accession>
<dbReference type="PANTHER" id="PTHR43107:SF15">
    <property type="entry name" value="FATTY ACID TRANSPORT PROTEIN 3, ISOFORM A"/>
    <property type="match status" value="1"/>
</dbReference>
<evidence type="ECO:0000313" key="7">
    <source>
        <dbReference type="EMBL" id="CAB1367315.1"/>
    </source>
</evidence>
<evidence type="ECO:0000313" key="8">
    <source>
        <dbReference type="Proteomes" id="UP000515733"/>
    </source>
</evidence>
<dbReference type="PROSITE" id="PS00455">
    <property type="entry name" value="AMP_BINDING"/>
    <property type="match status" value="1"/>
</dbReference>
<dbReference type="GO" id="GO:0005886">
    <property type="term" value="C:plasma membrane"/>
    <property type="evidence" value="ECO:0007669"/>
    <property type="project" value="TreeGrafter"/>
</dbReference>
<proteinExistence type="inferred from homology"/>
<dbReference type="PANTHER" id="PTHR43107">
    <property type="entry name" value="LONG-CHAIN FATTY ACID TRANSPORT PROTEIN"/>
    <property type="match status" value="1"/>
</dbReference>
<dbReference type="GO" id="GO:0044539">
    <property type="term" value="P:long-chain fatty acid import into cell"/>
    <property type="evidence" value="ECO:0007669"/>
    <property type="project" value="TreeGrafter"/>
</dbReference>
<keyword evidence="4" id="KW-0067">ATP-binding</keyword>
<dbReference type="GO" id="GO:0005324">
    <property type="term" value="F:long-chain fatty acid transmembrane transporter activity"/>
    <property type="evidence" value="ECO:0007669"/>
    <property type="project" value="TreeGrafter"/>
</dbReference>
<protein>
    <submittedName>
        <fullName evidence="7">Long-chain-fatty-acid--CoA ligase FadD17</fullName>
        <ecNumber evidence="7">6.2.1.3</ecNumber>
    </submittedName>
</protein>
<dbReference type="RefSeq" id="WP_145770191.1">
    <property type="nucleotide sequence ID" value="NZ_LR778301.1"/>
</dbReference>
<gene>
    <name evidence="7" type="primary">fadD</name>
    <name evidence="7" type="ORF">DENOEST_0143</name>
</gene>
<dbReference type="EMBL" id="LR778301">
    <property type="protein sequence ID" value="CAB1367315.1"/>
    <property type="molecule type" value="Genomic_DNA"/>
</dbReference>
<dbReference type="InterPro" id="IPR045851">
    <property type="entry name" value="AMP-bd_C_sf"/>
</dbReference>
<dbReference type="Gene3D" id="3.30.300.30">
    <property type="match status" value="1"/>
</dbReference>
<reference evidence="7 8" key="1">
    <citation type="submission" date="2020-03" db="EMBL/GenBank/DDBJ databases">
        <authorList>
            <consortium name="Genoscope - CEA"/>
            <person name="William W."/>
        </authorList>
    </citation>
    <scope>NUCLEOTIDE SEQUENCE [LARGE SCALE GENOMIC DNA]</scope>
    <source>
        <strain evidence="8">DSM 16959</strain>
    </source>
</reference>
<dbReference type="OrthoDB" id="9766486at2"/>
<dbReference type="GO" id="GO:0005524">
    <property type="term" value="F:ATP binding"/>
    <property type="evidence" value="ECO:0007669"/>
    <property type="project" value="UniProtKB-KW"/>
</dbReference>